<evidence type="ECO:0000313" key="4">
    <source>
        <dbReference type="Proteomes" id="UP000583454"/>
    </source>
</evidence>
<dbReference type="Proteomes" id="UP000583454">
    <property type="component" value="Unassembled WGS sequence"/>
</dbReference>
<evidence type="ECO:0000313" key="3">
    <source>
        <dbReference type="EMBL" id="MBB5759549.1"/>
    </source>
</evidence>
<dbReference type="EMBL" id="JACHOP010000024">
    <property type="protein sequence ID" value="MBB5759549.1"/>
    <property type="molecule type" value="Genomic_DNA"/>
</dbReference>
<sequence>MTPLRPALIVLFGLCSGSAALVGPCAAQTLPRAGLSGSEVGMDFSARPLRGGRGGRPEADAVIRPPRGAGRSRTLVLGVPEEIDRTASETGEGGWPIDLRRFAPPRSAAAEP</sequence>
<dbReference type="RefSeq" id="WP_183572702.1">
    <property type="nucleotide sequence ID" value="NZ_JACHOP010000024.1"/>
</dbReference>
<feature type="chain" id="PRO_5032610282" evidence="2">
    <location>
        <begin position="23"/>
        <end position="112"/>
    </location>
</feature>
<dbReference type="AlphaFoldDB" id="A0A840ZNC0"/>
<evidence type="ECO:0000256" key="1">
    <source>
        <dbReference type="SAM" id="MobiDB-lite"/>
    </source>
</evidence>
<gene>
    <name evidence="3" type="ORF">HNR00_004283</name>
</gene>
<evidence type="ECO:0000256" key="2">
    <source>
        <dbReference type="SAM" id="SignalP"/>
    </source>
</evidence>
<feature type="region of interest" description="Disordered" evidence="1">
    <location>
        <begin position="36"/>
        <end position="112"/>
    </location>
</feature>
<organism evidence="3 4">
    <name type="scientific">Methylorubrum rhodinum</name>
    <dbReference type="NCBI Taxonomy" id="29428"/>
    <lineage>
        <taxon>Bacteria</taxon>
        <taxon>Pseudomonadati</taxon>
        <taxon>Pseudomonadota</taxon>
        <taxon>Alphaproteobacteria</taxon>
        <taxon>Hyphomicrobiales</taxon>
        <taxon>Methylobacteriaceae</taxon>
        <taxon>Methylorubrum</taxon>
    </lineage>
</organism>
<keyword evidence="2" id="KW-0732">Signal</keyword>
<reference evidence="3 4" key="1">
    <citation type="submission" date="2020-08" db="EMBL/GenBank/DDBJ databases">
        <title>Genomic Encyclopedia of Type Strains, Phase IV (KMG-IV): sequencing the most valuable type-strain genomes for metagenomic binning, comparative biology and taxonomic classification.</title>
        <authorList>
            <person name="Goeker M."/>
        </authorList>
    </citation>
    <scope>NUCLEOTIDE SEQUENCE [LARGE SCALE GENOMIC DNA]</scope>
    <source>
        <strain evidence="3 4">DSM 2163</strain>
    </source>
</reference>
<feature type="signal peptide" evidence="2">
    <location>
        <begin position="1"/>
        <end position="22"/>
    </location>
</feature>
<proteinExistence type="predicted"/>
<keyword evidence="4" id="KW-1185">Reference proteome</keyword>
<comment type="caution">
    <text evidence="3">The sequence shown here is derived from an EMBL/GenBank/DDBJ whole genome shotgun (WGS) entry which is preliminary data.</text>
</comment>
<protein>
    <submittedName>
        <fullName evidence="3">Uncharacterized protein</fullName>
    </submittedName>
</protein>
<accession>A0A840ZNC0</accession>
<name>A0A840ZNC0_9HYPH</name>